<dbReference type="PANTHER" id="PTHR41324:SF1">
    <property type="entry name" value="DUF2232 DOMAIN-CONTAINING PROTEIN"/>
    <property type="match status" value="1"/>
</dbReference>
<keyword evidence="1" id="KW-0472">Membrane</keyword>
<dbReference type="Pfam" id="PF09991">
    <property type="entry name" value="DUF2232"/>
    <property type="match status" value="1"/>
</dbReference>
<evidence type="ECO:0000256" key="1">
    <source>
        <dbReference type="SAM" id="Phobius"/>
    </source>
</evidence>
<name>A0ABW8T755_9CLOT</name>
<dbReference type="Gene3D" id="1.10.1760.20">
    <property type="match status" value="1"/>
</dbReference>
<feature type="transmembrane region" description="Helical" evidence="1">
    <location>
        <begin position="288"/>
        <end position="309"/>
    </location>
</feature>
<reference evidence="2 3" key="1">
    <citation type="submission" date="2024-11" db="EMBL/GenBank/DDBJ databases">
        <authorList>
            <person name="Heng Y.C."/>
            <person name="Lim A.C.H."/>
            <person name="Lee J.K.Y."/>
            <person name="Kittelmann S."/>
        </authorList>
    </citation>
    <scope>NUCLEOTIDE SEQUENCE [LARGE SCALE GENOMIC DNA]</scope>
    <source>
        <strain evidence="2 3">WILCCON 0185</strain>
    </source>
</reference>
<dbReference type="InterPro" id="IPR018710">
    <property type="entry name" value="DUF2232"/>
</dbReference>
<evidence type="ECO:0000313" key="3">
    <source>
        <dbReference type="Proteomes" id="UP001623591"/>
    </source>
</evidence>
<keyword evidence="1" id="KW-0812">Transmembrane</keyword>
<feature type="transmembrane region" description="Helical" evidence="1">
    <location>
        <begin position="223"/>
        <end position="241"/>
    </location>
</feature>
<sequence>MDKSIYKTKSIVEAGIISAIIIVLMLITSYMPFIPFIGTMILPLPVAILYVRHDLKVTILAILVSTIIIAMVFNPVKALLSVLSFSLVGLVLGYGVRKDKNSTVTLLLLTVATAISNAISIVITAALIEKTSLYSLLVSSINTMNDALKQTIDIYKGMSMPQQQLDQFQAIIKLLTPELFINIAAASIIIGAFLSSIINYLVAKAVLRRLGINLKKLRNFTEIYINSLAGAIIIIPLPLGVYLQAKKIAIGAPILTSGLMIMQYVYLVIGISVVTYFLLNKFKLTKGIIVLIIIATFTNSLFATVFLYVGLADMIFDFRKINPDRILKK</sequence>
<dbReference type="EMBL" id="JBJHZZ010000015">
    <property type="protein sequence ID" value="MFL0248328.1"/>
    <property type="molecule type" value="Genomic_DNA"/>
</dbReference>
<feature type="transmembrane region" description="Helical" evidence="1">
    <location>
        <begin position="261"/>
        <end position="279"/>
    </location>
</feature>
<keyword evidence="1" id="KW-1133">Transmembrane helix</keyword>
<feature type="transmembrane region" description="Helical" evidence="1">
    <location>
        <begin position="103"/>
        <end position="128"/>
    </location>
</feature>
<dbReference type="RefSeq" id="WP_406770754.1">
    <property type="nucleotide sequence ID" value="NZ_JBJHZZ010000015.1"/>
</dbReference>
<gene>
    <name evidence="2" type="ORF">ACJDUG_15325</name>
</gene>
<organism evidence="2 3">
    <name type="scientific">Candidatus Clostridium stratigraminis</name>
    <dbReference type="NCBI Taxonomy" id="3381661"/>
    <lineage>
        <taxon>Bacteria</taxon>
        <taxon>Bacillati</taxon>
        <taxon>Bacillota</taxon>
        <taxon>Clostridia</taxon>
        <taxon>Eubacteriales</taxon>
        <taxon>Clostridiaceae</taxon>
        <taxon>Clostridium</taxon>
    </lineage>
</organism>
<feature type="transmembrane region" description="Helical" evidence="1">
    <location>
        <begin position="57"/>
        <end position="73"/>
    </location>
</feature>
<dbReference type="Proteomes" id="UP001623591">
    <property type="component" value="Unassembled WGS sequence"/>
</dbReference>
<comment type="caution">
    <text evidence="2">The sequence shown here is derived from an EMBL/GenBank/DDBJ whole genome shotgun (WGS) entry which is preliminary data.</text>
</comment>
<protein>
    <submittedName>
        <fullName evidence="2">YybS family protein</fullName>
    </submittedName>
</protein>
<dbReference type="PANTHER" id="PTHR41324">
    <property type="entry name" value="MEMBRANE PROTEIN-RELATED"/>
    <property type="match status" value="1"/>
</dbReference>
<keyword evidence="3" id="KW-1185">Reference proteome</keyword>
<feature type="transmembrane region" description="Helical" evidence="1">
    <location>
        <begin position="179"/>
        <end position="202"/>
    </location>
</feature>
<proteinExistence type="predicted"/>
<accession>A0ABW8T755</accession>
<evidence type="ECO:0000313" key="2">
    <source>
        <dbReference type="EMBL" id="MFL0248328.1"/>
    </source>
</evidence>